<dbReference type="Proteomes" id="UP000799118">
    <property type="component" value="Unassembled WGS sequence"/>
</dbReference>
<organism evidence="1 2">
    <name type="scientific">Gymnopus androsaceus JB14</name>
    <dbReference type="NCBI Taxonomy" id="1447944"/>
    <lineage>
        <taxon>Eukaryota</taxon>
        <taxon>Fungi</taxon>
        <taxon>Dikarya</taxon>
        <taxon>Basidiomycota</taxon>
        <taxon>Agaricomycotina</taxon>
        <taxon>Agaricomycetes</taxon>
        <taxon>Agaricomycetidae</taxon>
        <taxon>Agaricales</taxon>
        <taxon>Marasmiineae</taxon>
        <taxon>Omphalotaceae</taxon>
        <taxon>Gymnopus</taxon>
    </lineage>
</organism>
<dbReference type="AlphaFoldDB" id="A0A6A4H3G0"/>
<sequence length="67" mass="7150">ASSVDVERNFSAGRRQVNFMQTNTSHDTFKSSMALGSWCNAPFYAFHEAVSAIESAMRGGGGSSDKG</sequence>
<name>A0A6A4H3G0_9AGAR</name>
<evidence type="ECO:0000313" key="2">
    <source>
        <dbReference type="Proteomes" id="UP000799118"/>
    </source>
</evidence>
<proteinExistence type="predicted"/>
<keyword evidence="2" id="KW-1185">Reference proteome</keyword>
<evidence type="ECO:0008006" key="3">
    <source>
        <dbReference type="Google" id="ProtNLM"/>
    </source>
</evidence>
<gene>
    <name evidence="1" type="ORF">BT96DRAFT_831422</name>
</gene>
<dbReference type="EMBL" id="ML769611">
    <property type="protein sequence ID" value="KAE9391855.1"/>
    <property type="molecule type" value="Genomic_DNA"/>
</dbReference>
<protein>
    <recommendedName>
        <fullName evidence="3">HAT C-terminal dimerisation domain-containing protein</fullName>
    </recommendedName>
</protein>
<feature type="non-terminal residue" evidence="1">
    <location>
        <position position="1"/>
    </location>
</feature>
<accession>A0A6A4H3G0</accession>
<reference evidence="1" key="1">
    <citation type="journal article" date="2019" name="Environ. Microbiol.">
        <title>Fungal ecological strategies reflected in gene transcription - a case study of two litter decomposers.</title>
        <authorList>
            <person name="Barbi F."/>
            <person name="Kohler A."/>
            <person name="Barry K."/>
            <person name="Baskaran P."/>
            <person name="Daum C."/>
            <person name="Fauchery L."/>
            <person name="Ihrmark K."/>
            <person name="Kuo A."/>
            <person name="LaButti K."/>
            <person name="Lipzen A."/>
            <person name="Morin E."/>
            <person name="Grigoriev I.V."/>
            <person name="Henrissat B."/>
            <person name="Lindahl B."/>
            <person name="Martin F."/>
        </authorList>
    </citation>
    <scope>NUCLEOTIDE SEQUENCE</scope>
    <source>
        <strain evidence="1">JB14</strain>
    </source>
</reference>
<dbReference type="OrthoDB" id="3268424at2759"/>
<evidence type="ECO:0000313" key="1">
    <source>
        <dbReference type="EMBL" id="KAE9391855.1"/>
    </source>
</evidence>